<keyword evidence="3" id="KW-1185">Reference proteome</keyword>
<evidence type="ECO:0000313" key="3">
    <source>
        <dbReference type="Proteomes" id="UP000641386"/>
    </source>
</evidence>
<dbReference type="RefSeq" id="WP_229903947.1">
    <property type="nucleotide sequence ID" value="NZ_BNBC01000047.1"/>
</dbReference>
<dbReference type="InterPro" id="IPR047715">
    <property type="entry name" value="EboA_dom"/>
</dbReference>
<dbReference type="Proteomes" id="UP000641386">
    <property type="component" value="Unassembled WGS sequence"/>
</dbReference>
<gene>
    <name evidence="2" type="ORF">GCM10014715_71050</name>
</gene>
<organism evidence="2 3">
    <name type="scientific">Streptomyces spiralis</name>
    <dbReference type="NCBI Taxonomy" id="66376"/>
    <lineage>
        <taxon>Bacteria</taxon>
        <taxon>Bacillati</taxon>
        <taxon>Actinomycetota</taxon>
        <taxon>Actinomycetes</taxon>
        <taxon>Kitasatosporales</taxon>
        <taxon>Streptomycetaceae</taxon>
        <taxon>Streptomyces</taxon>
    </lineage>
</organism>
<sequence>MTPDHLRTTLTDRMTEQGSKWLAGACASVAAEPGVVRGLFPLVGRRCGRGPLDPADPHGWTVDDAARSLLLAALPLTGAALLEEIGELYRTGDAAERRAVLRALPLLPVGDGALPLVRDALRTNDTRLVAAALGDYATDHLDAETYRQGVLKCVFTGIPLSALPGLPGRADAEMARMMAAFAHERRAAGRTVPDDIAPFLALFPDVTVPGPRDLQDVSTATTATSSTTDRPSPREA</sequence>
<reference evidence="2" key="1">
    <citation type="journal article" date="2014" name="Int. J. Syst. Evol. Microbiol.">
        <title>Complete genome sequence of Corynebacterium casei LMG S-19264T (=DSM 44701T), isolated from a smear-ripened cheese.</title>
        <authorList>
            <consortium name="US DOE Joint Genome Institute (JGI-PGF)"/>
            <person name="Walter F."/>
            <person name="Albersmeier A."/>
            <person name="Kalinowski J."/>
            <person name="Ruckert C."/>
        </authorList>
    </citation>
    <scope>NUCLEOTIDE SEQUENCE</scope>
    <source>
        <strain evidence="2">JCM 3302</strain>
    </source>
</reference>
<name>A0A919AFW6_9ACTN</name>
<evidence type="ECO:0000256" key="1">
    <source>
        <dbReference type="SAM" id="MobiDB-lite"/>
    </source>
</evidence>
<dbReference type="EMBL" id="BNBC01000047">
    <property type="protein sequence ID" value="GHF04637.1"/>
    <property type="molecule type" value="Genomic_DNA"/>
</dbReference>
<dbReference type="AlphaFoldDB" id="A0A919AFW6"/>
<protein>
    <recommendedName>
        <fullName evidence="4">Sugar phosphate isomerase</fullName>
    </recommendedName>
</protein>
<reference evidence="2" key="2">
    <citation type="submission" date="2020-09" db="EMBL/GenBank/DDBJ databases">
        <authorList>
            <person name="Sun Q."/>
            <person name="Ohkuma M."/>
        </authorList>
    </citation>
    <scope>NUCLEOTIDE SEQUENCE</scope>
    <source>
        <strain evidence="2">JCM 3302</strain>
    </source>
</reference>
<evidence type="ECO:0008006" key="4">
    <source>
        <dbReference type="Google" id="ProtNLM"/>
    </source>
</evidence>
<proteinExistence type="predicted"/>
<feature type="region of interest" description="Disordered" evidence="1">
    <location>
        <begin position="209"/>
        <end position="236"/>
    </location>
</feature>
<feature type="compositionally biased region" description="Low complexity" evidence="1">
    <location>
        <begin position="218"/>
        <end position="228"/>
    </location>
</feature>
<comment type="caution">
    <text evidence="2">The sequence shown here is derived from an EMBL/GenBank/DDBJ whole genome shotgun (WGS) entry which is preliminary data.</text>
</comment>
<accession>A0A919AFW6</accession>
<dbReference type="NCBIfam" id="NF035938">
    <property type="entry name" value="EboA_domain"/>
    <property type="match status" value="1"/>
</dbReference>
<evidence type="ECO:0000313" key="2">
    <source>
        <dbReference type="EMBL" id="GHF04637.1"/>
    </source>
</evidence>